<dbReference type="InterPro" id="IPR052341">
    <property type="entry name" value="LOG_family_nucleotidases"/>
</dbReference>
<dbReference type="InterPro" id="IPR005268">
    <property type="entry name" value="CHP00725"/>
</dbReference>
<dbReference type="InterPro" id="IPR041164">
    <property type="entry name" value="LDcluster4"/>
</dbReference>
<organism evidence="1 2">
    <name type="scientific">Stanieria cyanosphaera (strain ATCC 29371 / PCC 7437)</name>
    <dbReference type="NCBI Taxonomy" id="111780"/>
    <lineage>
        <taxon>Bacteria</taxon>
        <taxon>Bacillati</taxon>
        <taxon>Cyanobacteriota</taxon>
        <taxon>Cyanophyceae</taxon>
        <taxon>Pleurocapsales</taxon>
        <taxon>Dermocarpellaceae</taxon>
        <taxon>Stanieria</taxon>
    </lineage>
</organism>
<dbReference type="EMBL" id="CP003653">
    <property type="protein sequence ID" value="AFZ34915.1"/>
    <property type="molecule type" value="Genomic_DNA"/>
</dbReference>
<dbReference type="AlphaFoldDB" id="K9XQM1"/>
<dbReference type="Gene3D" id="3.40.50.450">
    <property type="match status" value="1"/>
</dbReference>
<dbReference type="RefSeq" id="WP_015192588.1">
    <property type="nucleotide sequence ID" value="NC_019748.1"/>
</dbReference>
<accession>K9XQM1</accession>
<dbReference type="eggNOG" id="COG1611">
    <property type="taxonomic scope" value="Bacteria"/>
</dbReference>
<protein>
    <recommendedName>
        <fullName evidence="3">P450 cytochrome</fullName>
    </recommendedName>
</protein>
<reference evidence="2" key="1">
    <citation type="journal article" date="2013" name="Proc. Natl. Acad. Sci. U.S.A.">
        <title>Improving the coverage of the cyanobacterial phylum using diversity-driven genome sequencing.</title>
        <authorList>
            <person name="Shih P.M."/>
            <person name="Wu D."/>
            <person name="Latifi A."/>
            <person name="Axen S.D."/>
            <person name="Fewer D.P."/>
            <person name="Talla E."/>
            <person name="Calteau A."/>
            <person name="Cai F."/>
            <person name="Tandeau de Marsac N."/>
            <person name="Rippka R."/>
            <person name="Herdman M."/>
            <person name="Sivonen K."/>
            <person name="Coursin T."/>
            <person name="Laurent T."/>
            <person name="Goodwin L."/>
            <person name="Nolan M."/>
            <person name="Davenport K.W."/>
            <person name="Han C.S."/>
            <person name="Rubin E.M."/>
            <person name="Eisen J.A."/>
            <person name="Woyke T."/>
            <person name="Gugger M."/>
            <person name="Kerfeld C.A."/>
        </authorList>
    </citation>
    <scope>NUCLEOTIDE SEQUENCE [LARGE SCALE GENOMIC DNA]</scope>
    <source>
        <strain evidence="2">ATCC 29371 / PCC 7437</strain>
    </source>
</reference>
<keyword evidence="2" id="KW-1185">Reference proteome</keyword>
<dbReference type="STRING" id="111780.Sta7437_1348"/>
<gene>
    <name evidence="1" type="ordered locus">Sta7437_1348</name>
</gene>
<dbReference type="PATRIC" id="fig|111780.3.peg.1406"/>
<dbReference type="GO" id="GO:0005829">
    <property type="term" value="C:cytosol"/>
    <property type="evidence" value="ECO:0007669"/>
    <property type="project" value="TreeGrafter"/>
</dbReference>
<evidence type="ECO:0000313" key="1">
    <source>
        <dbReference type="EMBL" id="AFZ34915.1"/>
    </source>
</evidence>
<dbReference type="Proteomes" id="UP000010473">
    <property type="component" value="Chromosome"/>
</dbReference>
<evidence type="ECO:0008006" key="3">
    <source>
        <dbReference type="Google" id="ProtNLM"/>
    </source>
</evidence>
<evidence type="ECO:0000313" key="2">
    <source>
        <dbReference type="Proteomes" id="UP000010473"/>
    </source>
</evidence>
<name>K9XQM1_STAC7</name>
<dbReference type="PANTHER" id="PTHR43393">
    <property type="entry name" value="CYTOKININ RIBOSIDE 5'-MONOPHOSPHATE PHOSPHORIBOHYDROLASE"/>
    <property type="match status" value="1"/>
</dbReference>
<dbReference type="Pfam" id="PF18306">
    <property type="entry name" value="LDcluster4"/>
    <property type="match status" value="1"/>
</dbReference>
<sequence length="163" mass="16994">MSKIIIGVMGPGELATPIDLDYAEQLGKLIAENNWVLLTGGRNVGVMNAASLGAKSAGGLTVGILPDRTTARMSEFVDLAILTDLGNARNNINVLSATVIVACGMGAGTASEIALALKQPKKVILLNADPVSQQFFCNLSPENLVIANDPQNAIAQIRAILKQ</sequence>
<dbReference type="OrthoDB" id="9794907at2"/>
<dbReference type="SUPFAM" id="SSF102405">
    <property type="entry name" value="MCP/YpsA-like"/>
    <property type="match status" value="1"/>
</dbReference>
<dbReference type="NCBIfam" id="TIGR00725">
    <property type="entry name" value="TIGR00725 family protein"/>
    <property type="match status" value="1"/>
</dbReference>
<dbReference type="KEGG" id="scs:Sta7437_1348"/>
<dbReference type="HOGENOM" id="CLU_107614_2_1_3"/>
<dbReference type="PANTHER" id="PTHR43393:SF3">
    <property type="entry name" value="LYSINE DECARBOXYLASE-LIKE PROTEIN"/>
    <property type="match status" value="1"/>
</dbReference>
<proteinExistence type="predicted"/>